<feature type="compositionally biased region" description="Low complexity" evidence="1">
    <location>
        <begin position="117"/>
        <end position="133"/>
    </location>
</feature>
<organism evidence="2 3">
    <name type="scientific">Pleurodeles waltl</name>
    <name type="common">Iberian ribbed newt</name>
    <dbReference type="NCBI Taxonomy" id="8319"/>
    <lineage>
        <taxon>Eukaryota</taxon>
        <taxon>Metazoa</taxon>
        <taxon>Chordata</taxon>
        <taxon>Craniata</taxon>
        <taxon>Vertebrata</taxon>
        <taxon>Euteleostomi</taxon>
        <taxon>Amphibia</taxon>
        <taxon>Batrachia</taxon>
        <taxon>Caudata</taxon>
        <taxon>Salamandroidea</taxon>
        <taxon>Salamandridae</taxon>
        <taxon>Pleurodelinae</taxon>
        <taxon>Pleurodeles</taxon>
    </lineage>
</organism>
<reference evidence="2" key="1">
    <citation type="journal article" date="2022" name="bioRxiv">
        <title>Sequencing and chromosome-scale assembly of the giantPleurodeles waltlgenome.</title>
        <authorList>
            <person name="Brown T."/>
            <person name="Elewa A."/>
            <person name="Iarovenko S."/>
            <person name="Subramanian E."/>
            <person name="Araus A.J."/>
            <person name="Petzold A."/>
            <person name="Susuki M."/>
            <person name="Suzuki K.-i.T."/>
            <person name="Hayashi T."/>
            <person name="Toyoda A."/>
            <person name="Oliveira C."/>
            <person name="Osipova E."/>
            <person name="Leigh N.D."/>
            <person name="Simon A."/>
            <person name="Yun M.H."/>
        </authorList>
    </citation>
    <scope>NUCLEOTIDE SEQUENCE</scope>
    <source>
        <strain evidence="2">20211129_DDA</strain>
        <tissue evidence="2">Liver</tissue>
    </source>
</reference>
<dbReference type="EMBL" id="JANPWB010000005">
    <property type="protein sequence ID" value="KAJ1188260.1"/>
    <property type="molecule type" value="Genomic_DNA"/>
</dbReference>
<dbReference type="Proteomes" id="UP001066276">
    <property type="component" value="Chromosome 3_1"/>
</dbReference>
<feature type="compositionally biased region" description="Polar residues" evidence="1">
    <location>
        <begin position="176"/>
        <end position="189"/>
    </location>
</feature>
<accession>A0AAV7UGU1</accession>
<comment type="caution">
    <text evidence="2">The sequence shown here is derived from an EMBL/GenBank/DDBJ whole genome shotgun (WGS) entry which is preliminary data.</text>
</comment>
<evidence type="ECO:0000313" key="2">
    <source>
        <dbReference type="EMBL" id="KAJ1188260.1"/>
    </source>
</evidence>
<sequence length="189" mass="19866">MPHPQCYSLQESPAFTGSRGDQRTANVRQSATCFLRRALPRGRQLRRIPCFLFGLGHPGGRFCLSAKITSPVQSPVSPARWDRRLVPAPGGGELMSFIPASYSPVMAPSRQGPPPSALASGSSASSHGRGSQPLFSPGATPSAQCSIPPPGPQQRVRRPSQAPLRAAPTPKPAVDPSSSENGPAQADLQ</sequence>
<feature type="region of interest" description="Disordered" evidence="1">
    <location>
        <begin position="1"/>
        <end position="23"/>
    </location>
</feature>
<protein>
    <submittedName>
        <fullName evidence="2">Uncharacterized protein</fullName>
    </submittedName>
</protein>
<name>A0AAV7UGU1_PLEWA</name>
<gene>
    <name evidence="2" type="ORF">NDU88_005023</name>
</gene>
<feature type="region of interest" description="Disordered" evidence="1">
    <location>
        <begin position="105"/>
        <end position="189"/>
    </location>
</feature>
<evidence type="ECO:0000313" key="3">
    <source>
        <dbReference type="Proteomes" id="UP001066276"/>
    </source>
</evidence>
<dbReference type="AlphaFoldDB" id="A0AAV7UGU1"/>
<evidence type="ECO:0000256" key="1">
    <source>
        <dbReference type="SAM" id="MobiDB-lite"/>
    </source>
</evidence>
<proteinExistence type="predicted"/>
<keyword evidence="3" id="KW-1185">Reference proteome</keyword>